<comment type="catalytic activity">
    <reaction evidence="3 4">
        <text>N-[(R)-4-phosphopantothenoyl]-L-cysteine + H(+) = (R)-4'-phosphopantetheine + CO2</text>
        <dbReference type="Rhea" id="RHEA:16793"/>
        <dbReference type="ChEBI" id="CHEBI:15378"/>
        <dbReference type="ChEBI" id="CHEBI:16526"/>
        <dbReference type="ChEBI" id="CHEBI:59458"/>
        <dbReference type="ChEBI" id="CHEBI:61723"/>
        <dbReference type="EC" id="4.1.1.36"/>
    </reaction>
</comment>
<dbReference type="InterPro" id="IPR035929">
    <property type="entry name" value="CoaB-like_sf"/>
</dbReference>
<comment type="cofactor">
    <cofactor evidence="3">
        <name>Mg(2+)</name>
        <dbReference type="ChEBI" id="CHEBI:18420"/>
    </cofactor>
</comment>
<feature type="binding site" evidence="3">
    <location>
        <position position="284"/>
    </location>
    <ligand>
        <name>CTP</name>
        <dbReference type="ChEBI" id="CHEBI:37563"/>
    </ligand>
</feature>
<dbReference type="GO" id="GO:0010181">
    <property type="term" value="F:FMN binding"/>
    <property type="evidence" value="ECO:0007669"/>
    <property type="project" value="UniProtKB-UniRule"/>
</dbReference>
<dbReference type="UniPathway" id="UPA00241">
    <property type="reaction ID" value="UER00353"/>
</dbReference>
<evidence type="ECO:0000256" key="2">
    <source>
        <dbReference type="ARBA" id="ARBA00023239"/>
    </source>
</evidence>
<evidence type="ECO:0000256" key="4">
    <source>
        <dbReference type="RuleBase" id="RU364078"/>
    </source>
</evidence>
<gene>
    <name evidence="3 7" type="primary">coaBC</name>
    <name evidence="7" type="ORF">F4Y42_05985</name>
</gene>
<dbReference type="Gene3D" id="3.40.50.10300">
    <property type="entry name" value="CoaB-like"/>
    <property type="match status" value="1"/>
</dbReference>
<protein>
    <recommendedName>
        <fullName evidence="3">Coenzyme A biosynthesis bifunctional protein CoaBC</fullName>
    </recommendedName>
    <alternativeName>
        <fullName evidence="3">DNA/pantothenate metabolism flavoprotein</fullName>
    </alternativeName>
    <alternativeName>
        <fullName evidence="3">Phosphopantothenoylcysteine synthetase/decarboxylase</fullName>
        <shortName evidence="3">PPCS-PPCDC</shortName>
    </alternativeName>
    <domain>
        <recommendedName>
            <fullName evidence="3">Phosphopantothenoylcysteine decarboxylase</fullName>
            <shortName evidence="3">PPC decarboxylase</shortName>
            <shortName evidence="3">PPC-DC</shortName>
            <ecNumber evidence="3">4.1.1.36</ecNumber>
        </recommendedName>
        <alternativeName>
            <fullName evidence="3">CoaC</fullName>
        </alternativeName>
    </domain>
    <domain>
        <recommendedName>
            <fullName evidence="3">Phosphopantothenate--cysteine ligase</fullName>
            <ecNumber evidence="3">6.3.2.5</ecNumber>
        </recommendedName>
        <alternativeName>
            <fullName evidence="3">CoaB</fullName>
        </alternativeName>
        <alternativeName>
            <fullName evidence="3">Phosphopantothenoylcysteine synthetase</fullName>
            <shortName evidence="3">PPC synthetase</shortName>
            <shortName evidence="3">PPC-S</shortName>
        </alternativeName>
    </domain>
</protein>
<comment type="function">
    <text evidence="4">Catalyzes two steps in the biosynthesis of coenzyme A. In the first step cysteine is conjugated to 4'-phosphopantothenate to form 4-phosphopantothenoylcysteine, in the latter compound is decarboxylated to form 4'-phosphopantotheine.</text>
</comment>
<keyword evidence="3 4" id="KW-0288">FMN</keyword>
<feature type="domain" description="DNA/pantothenate metabolism flavoprotein C-terminal" evidence="6">
    <location>
        <begin position="191"/>
        <end position="405"/>
    </location>
</feature>
<evidence type="ECO:0000313" key="7">
    <source>
        <dbReference type="EMBL" id="MXY92984.1"/>
    </source>
</evidence>
<dbReference type="GO" id="GO:0004633">
    <property type="term" value="F:phosphopantothenoylcysteine decarboxylase activity"/>
    <property type="evidence" value="ECO:0007669"/>
    <property type="project" value="UniProtKB-UniRule"/>
</dbReference>
<evidence type="ECO:0000259" key="6">
    <source>
        <dbReference type="Pfam" id="PF04127"/>
    </source>
</evidence>
<evidence type="ECO:0000256" key="3">
    <source>
        <dbReference type="HAMAP-Rule" id="MF_02225"/>
    </source>
</evidence>
<dbReference type="PANTHER" id="PTHR14359:SF6">
    <property type="entry name" value="PHOSPHOPANTOTHENOYLCYSTEINE DECARBOXYLASE"/>
    <property type="match status" value="1"/>
</dbReference>
<feature type="binding site" evidence="3">
    <location>
        <position position="347"/>
    </location>
    <ligand>
        <name>CTP</name>
        <dbReference type="ChEBI" id="CHEBI:37563"/>
    </ligand>
</feature>
<dbReference type="InterPro" id="IPR036551">
    <property type="entry name" value="Flavin_trans-like"/>
</dbReference>
<keyword evidence="3" id="KW-0479">Metal-binding</keyword>
<comment type="similarity">
    <text evidence="3 4">In the C-terminal section; belongs to the PPC synthetase family.</text>
</comment>
<dbReference type="GO" id="GO:0015941">
    <property type="term" value="P:pantothenate catabolic process"/>
    <property type="evidence" value="ECO:0007669"/>
    <property type="project" value="InterPro"/>
</dbReference>
<keyword evidence="3" id="KW-0460">Magnesium</keyword>
<dbReference type="GO" id="GO:0015937">
    <property type="term" value="P:coenzyme A biosynthetic process"/>
    <property type="evidence" value="ECO:0007669"/>
    <property type="project" value="UniProtKB-UniRule"/>
</dbReference>
<keyword evidence="3 4" id="KW-0436">Ligase</keyword>
<dbReference type="EMBL" id="VXRG01000052">
    <property type="protein sequence ID" value="MXY92984.1"/>
    <property type="molecule type" value="Genomic_DNA"/>
</dbReference>
<sequence length="426" mass="45644">MAPILSGKRIVLGVSGGIAAYKAVTLASRLTQANALVDVIMTHSAAKFVAPVTFQGITQRSVATDTFEFWHDAGRLRIGHVALAHAADLFVIAPATAHTIARLALGLSDDLLSITALSYNGPMLLAPAMETNMWTHPATMRNVQTLQDWGVDFIGPEEGRLASGEVGEGRVAEPEDIFEVACKVIGRGGPLDGLRVVITAGGTREPIDPVRFMGNHSTGKMGAALARAARDLGADTVLVHAPLAVHPPGGVSLVPVRTAQQMYTAVMEELPQTDVLIGAAAVADYRPKDSVDYKLKKSPKQQVISLERTPDILHEVGRQRGESSPGPRLVIGFAAETNDLEANALDKLERKNLDLVVLNDVSAPDSGFAVDTNRVTLFERDGNREAWPLMSKDEVAQAILQRIVARLGRLDWKTSQSKALDDSPEN</sequence>
<dbReference type="SUPFAM" id="SSF52507">
    <property type="entry name" value="Homo-oligomeric flavin-containing Cys decarboxylases, HFCD"/>
    <property type="match status" value="1"/>
</dbReference>
<dbReference type="PANTHER" id="PTHR14359">
    <property type="entry name" value="HOMO-OLIGOMERIC FLAVIN CONTAINING CYS DECARBOXYLASE FAMILY"/>
    <property type="match status" value="1"/>
</dbReference>
<dbReference type="AlphaFoldDB" id="A0A6B0YPH9"/>
<keyword evidence="1 3" id="KW-0210">Decarboxylase</keyword>
<keyword evidence="3" id="KW-0511">Multifunctional enzyme</keyword>
<comment type="catalytic activity">
    <reaction evidence="3 4">
        <text>(R)-4'-phosphopantothenate + L-cysteine + CTP = N-[(R)-4-phosphopantothenoyl]-L-cysteine + CMP + diphosphate + H(+)</text>
        <dbReference type="Rhea" id="RHEA:19397"/>
        <dbReference type="ChEBI" id="CHEBI:10986"/>
        <dbReference type="ChEBI" id="CHEBI:15378"/>
        <dbReference type="ChEBI" id="CHEBI:33019"/>
        <dbReference type="ChEBI" id="CHEBI:35235"/>
        <dbReference type="ChEBI" id="CHEBI:37563"/>
        <dbReference type="ChEBI" id="CHEBI:59458"/>
        <dbReference type="ChEBI" id="CHEBI:60377"/>
        <dbReference type="EC" id="6.3.2.5"/>
    </reaction>
</comment>
<dbReference type="Pfam" id="PF02441">
    <property type="entry name" value="Flavoprotein"/>
    <property type="match status" value="1"/>
</dbReference>
<name>A0A6B0YPH9_9CHLR</name>
<dbReference type="NCBIfam" id="TIGR00521">
    <property type="entry name" value="coaBC_dfp"/>
    <property type="match status" value="1"/>
</dbReference>
<evidence type="ECO:0000259" key="5">
    <source>
        <dbReference type="Pfam" id="PF02441"/>
    </source>
</evidence>
<feature type="binding site" evidence="3">
    <location>
        <position position="333"/>
    </location>
    <ligand>
        <name>CTP</name>
        <dbReference type="ChEBI" id="CHEBI:37563"/>
    </ligand>
</feature>
<feature type="binding site" evidence="3">
    <location>
        <position position="294"/>
    </location>
    <ligand>
        <name>CTP</name>
        <dbReference type="ChEBI" id="CHEBI:37563"/>
    </ligand>
</feature>
<feature type="domain" description="Flavoprotein" evidence="5">
    <location>
        <begin position="8"/>
        <end position="181"/>
    </location>
</feature>
<comment type="pathway">
    <text evidence="3 4">Cofactor biosynthesis; coenzyme A biosynthesis; CoA from (R)-pantothenate: step 2/5.</text>
</comment>
<feature type="region of interest" description="Phosphopantothenate--cysteine ligase" evidence="3">
    <location>
        <begin position="196"/>
        <end position="426"/>
    </location>
</feature>
<comment type="caution">
    <text evidence="3">Lacks conserved residue(s) required for the propagation of feature annotation.</text>
</comment>
<feature type="binding site" evidence="3">
    <location>
        <position position="351"/>
    </location>
    <ligand>
        <name>CTP</name>
        <dbReference type="ChEBI" id="CHEBI:37563"/>
    </ligand>
</feature>
<keyword evidence="3 4" id="KW-0285">Flavoprotein</keyword>
<dbReference type="SUPFAM" id="SSF102645">
    <property type="entry name" value="CoaB-like"/>
    <property type="match status" value="1"/>
</dbReference>
<dbReference type="GO" id="GO:0004632">
    <property type="term" value="F:phosphopantothenate--cysteine ligase activity"/>
    <property type="evidence" value="ECO:0007669"/>
    <property type="project" value="UniProtKB-UniRule"/>
</dbReference>
<comment type="function">
    <text evidence="3">Catalyzes two sequential steps in the biosynthesis of coenzyme A. In the first step cysteine is conjugated to 4'-phosphopantothenate to form 4-phosphopantothenoylcysteine. In the second step the latter compound is decarboxylated to form 4'-phosphopantotheine.</text>
</comment>
<dbReference type="GO" id="GO:0071513">
    <property type="term" value="C:phosphopantothenoylcysteine decarboxylase complex"/>
    <property type="evidence" value="ECO:0007669"/>
    <property type="project" value="TreeGrafter"/>
</dbReference>
<proteinExistence type="inferred from homology"/>
<comment type="similarity">
    <text evidence="3 4">In the N-terminal section; belongs to the HFCD (homo-oligomeric flavin containing Cys decarboxylase) superfamily.</text>
</comment>
<comment type="caution">
    <text evidence="7">The sequence shown here is derived from an EMBL/GenBank/DDBJ whole genome shotgun (WGS) entry which is preliminary data.</text>
</comment>
<dbReference type="Pfam" id="PF04127">
    <property type="entry name" value="DFP"/>
    <property type="match status" value="1"/>
</dbReference>
<evidence type="ECO:0000256" key="1">
    <source>
        <dbReference type="ARBA" id="ARBA00022793"/>
    </source>
</evidence>
<dbReference type="InterPro" id="IPR007085">
    <property type="entry name" value="DNA/pantothenate-metab_flavo_C"/>
</dbReference>
<reference evidence="7" key="1">
    <citation type="submission" date="2019-09" db="EMBL/GenBank/DDBJ databases">
        <title>Characterisation of the sponge microbiome using genome-centric metagenomics.</title>
        <authorList>
            <person name="Engelberts J.P."/>
            <person name="Robbins S.J."/>
            <person name="De Goeij J.M."/>
            <person name="Aranda M."/>
            <person name="Bell S.C."/>
            <person name="Webster N.S."/>
        </authorList>
    </citation>
    <scope>NUCLEOTIDE SEQUENCE</scope>
    <source>
        <strain evidence="7">SB0664_bin_27</strain>
    </source>
</reference>
<dbReference type="HAMAP" id="MF_02225">
    <property type="entry name" value="CoaBC"/>
    <property type="match status" value="1"/>
</dbReference>
<dbReference type="InterPro" id="IPR005252">
    <property type="entry name" value="CoaBC"/>
</dbReference>
<dbReference type="GO" id="GO:0046872">
    <property type="term" value="F:metal ion binding"/>
    <property type="evidence" value="ECO:0007669"/>
    <property type="project" value="UniProtKB-KW"/>
</dbReference>
<feature type="binding site" evidence="3">
    <location>
        <begin position="310"/>
        <end position="313"/>
    </location>
    <ligand>
        <name>CTP</name>
        <dbReference type="ChEBI" id="CHEBI:37563"/>
    </ligand>
</feature>
<comment type="cofactor">
    <cofactor evidence="3">
        <name>FMN</name>
        <dbReference type="ChEBI" id="CHEBI:58210"/>
    </cofactor>
    <text evidence="3">Binds 1 FMN per subunit.</text>
</comment>
<feature type="region of interest" description="Phosphopantothenoylcysteine decarboxylase" evidence="3">
    <location>
        <begin position="1"/>
        <end position="195"/>
    </location>
</feature>
<dbReference type="InterPro" id="IPR003382">
    <property type="entry name" value="Flavoprotein"/>
</dbReference>
<dbReference type="Gene3D" id="3.40.50.1950">
    <property type="entry name" value="Flavin prenyltransferase-like"/>
    <property type="match status" value="1"/>
</dbReference>
<organism evidence="7">
    <name type="scientific">Caldilineaceae bacterium SB0664_bin_27</name>
    <dbReference type="NCBI Taxonomy" id="2605260"/>
    <lineage>
        <taxon>Bacteria</taxon>
        <taxon>Bacillati</taxon>
        <taxon>Chloroflexota</taxon>
        <taxon>Caldilineae</taxon>
        <taxon>Caldilineales</taxon>
        <taxon>Caldilineaceae</taxon>
    </lineage>
</organism>
<keyword evidence="2 3" id="KW-0456">Lyase</keyword>
<accession>A0A6B0YPH9</accession>
<comment type="pathway">
    <text evidence="3 4">Cofactor biosynthesis; coenzyme A biosynthesis; CoA from (R)-pantothenate: step 3/5.</text>
</comment>
<dbReference type="EC" id="6.3.2.5" evidence="3"/>
<dbReference type="EC" id="4.1.1.36" evidence="3"/>